<reference evidence="2" key="1">
    <citation type="journal article" date="2019" name="Int. J. Syst. Evol. Microbiol.">
        <title>The Global Catalogue of Microorganisms (GCM) 10K type strain sequencing project: providing services to taxonomists for standard genome sequencing and annotation.</title>
        <authorList>
            <consortium name="The Broad Institute Genomics Platform"/>
            <consortium name="The Broad Institute Genome Sequencing Center for Infectious Disease"/>
            <person name="Wu L."/>
            <person name="Ma J."/>
        </authorList>
    </citation>
    <scope>NUCLEOTIDE SEQUENCE [LARGE SCALE GENOMIC DNA]</scope>
    <source>
        <strain evidence="2">CGMCC 1.12477</strain>
    </source>
</reference>
<proteinExistence type="predicted"/>
<name>A0ABW4TQB1_9ACTN</name>
<evidence type="ECO:0000313" key="2">
    <source>
        <dbReference type="Proteomes" id="UP001597351"/>
    </source>
</evidence>
<evidence type="ECO:0000313" key="1">
    <source>
        <dbReference type="EMBL" id="MFD1947934.1"/>
    </source>
</evidence>
<comment type="caution">
    <text evidence="1">The sequence shown here is derived from an EMBL/GenBank/DDBJ whole genome shotgun (WGS) entry which is preliminary data.</text>
</comment>
<dbReference type="RefSeq" id="WP_379189791.1">
    <property type="nucleotide sequence ID" value="NZ_JBHUGD010000003.1"/>
</dbReference>
<gene>
    <name evidence="1" type="ORF">ACFSDE_14130</name>
</gene>
<organism evidence="1 2">
    <name type="scientific">Nocardioides aestuarii</name>
    <dbReference type="NCBI Taxonomy" id="252231"/>
    <lineage>
        <taxon>Bacteria</taxon>
        <taxon>Bacillati</taxon>
        <taxon>Actinomycetota</taxon>
        <taxon>Actinomycetes</taxon>
        <taxon>Propionibacteriales</taxon>
        <taxon>Nocardioidaceae</taxon>
        <taxon>Nocardioides</taxon>
    </lineage>
</organism>
<dbReference type="InterPro" id="IPR027304">
    <property type="entry name" value="Trigger_fact/SurA_dom_sf"/>
</dbReference>
<dbReference type="EMBL" id="JBHUGD010000003">
    <property type="protein sequence ID" value="MFD1947934.1"/>
    <property type="molecule type" value="Genomic_DNA"/>
</dbReference>
<sequence>MKVSTSRRLGALAAAATLGLTGCGAIQPGTAVRVDDETISIARVDQVAGDFCTAIEPQLDGQAQTLPNSFLRGGIAGTLALRSAAEQVAAEYGVEADSEQYRTAVADLQRQTASLPEDVRDSVVEVQGATAYIEAVQAAVGEQELDGEGAYEDFVNAGAEVLTGWIEEHDVEFDPSLNTALEDGNITTVDGAVSFAVSDQAKAGLAAEPNPAEARLLPDTHRCGR</sequence>
<dbReference type="PROSITE" id="PS51257">
    <property type="entry name" value="PROKAR_LIPOPROTEIN"/>
    <property type="match status" value="1"/>
</dbReference>
<protein>
    <submittedName>
        <fullName evidence="1">Uncharacterized protein</fullName>
    </submittedName>
</protein>
<keyword evidence="2" id="KW-1185">Reference proteome</keyword>
<accession>A0ABW4TQB1</accession>
<dbReference type="SUPFAM" id="SSF109998">
    <property type="entry name" value="Triger factor/SurA peptide-binding domain-like"/>
    <property type="match status" value="1"/>
</dbReference>
<dbReference type="Proteomes" id="UP001597351">
    <property type="component" value="Unassembled WGS sequence"/>
</dbReference>